<name>A0A239XH95_STRAI</name>
<dbReference type="OrthoDB" id="2043595at2"/>
<dbReference type="RefSeq" id="WP_095123734.1">
    <property type="nucleotide sequence ID" value="NZ_LT906454.1"/>
</dbReference>
<reference evidence="1 2" key="1">
    <citation type="submission" date="2017-06" db="EMBL/GenBank/DDBJ databases">
        <authorList>
            <consortium name="Pathogen Informatics"/>
        </authorList>
    </citation>
    <scope>NUCLEOTIDE SEQUENCE [LARGE SCALE GENOMIC DNA]</scope>
    <source>
        <strain evidence="1 2">NCTC11291</strain>
    </source>
</reference>
<dbReference type="InterPro" id="IPR027417">
    <property type="entry name" value="P-loop_NTPase"/>
</dbReference>
<dbReference type="GO" id="GO:0016301">
    <property type="term" value="F:kinase activity"/>
    <property type="evidence" value="ECO:0007669"/>
    <property type="project" value="UniProtKB-KW"/>
</dbReference>
<proteinExistence type="predicted"/>
<keyword evidence="1" id="KW-0418">Kinase</keyword>
<dbReference type="Proteomes" id="UP000215144">
    <property type="component" value="Chromosome 1"/>
</dbReference>
<evidence type="ECO:0000313" key="1">
    <source>
        <dbReference type="EMBL" id="SNV46077.1"/>
    </source>
</evidence>
<gene>
    <name evidence="1" type="ORF">SAMEA4504048_02127</name>
</gene>
<dbReference type="AlphaFoldDB" id="A0A239XH95"/>
<accession>A0A239XH95</accession>
<keyword evidence="1" id="KW-0808">Transferase</keyword>
<protein>
    <submittedName>
        <fullName evidence="1">Thymidylate_kin, Thymidylate kinase</fullName>
    </submittedName>
</protein>
<evidence type="ECO:0000313" key="2">
    <source>
        <dbReference type="Proteomes" id="UP000215144"/>
    </source>
</evidence>
<dbReference type="EMBL" id="LT906454">
    <property type="protein sequence ID" value="SNV46077.1"/>
    <property type="molecule type" value="Genomic_DNA"/>
</dbReference>
<organism evidence="1 2">
    <name type="scientific">Streptococcus acidominimus</name>
    <dbReference type="NCBI Taxonomy" id="1326"/>
    <lineage>
        <taxon>Bacteria</taxon>
        <taxon>Bacillati</taxon>
        <taxon>Bacillota</taxon>
        <taxon>Bacilli</taxon>
        <taxon>Lactobacillales</taxon>
        <taxon>Streptococcaceae</taxon>
        <taxon>Streptococcus</taxon>
    </lineage>
</organism>
<sequence>MIISLQGSMAVGKTSVLKAIVKRLPGVTISYEDVTGVVAQIKQDQLDKDNYDDYQIIQGLWIDHEMARYKKIAGEKLVLMDFGAEEIDFYTRFYPKACGRDWQLSQQLMNKLKDLEVCMPDFVIYLDASDVELRQRKNWDKTRSRSFFDFQLEKLLPMKRAWFLSKDNTIVIDTNAKTLEEVSQEVYMIISQYVSDN</sequence>
<dbReference type="Gene3D" id="3.40.50.300">
    <property type="entry name" value="P-loop containing nucleotide triphosphate hydrolases"/>
    <property type="match status" value="1"/>
</dbReference>
<dbReference type="SUPFAM" id="SSF52540">
    <property type="entry name" value="P-loop containing nucleoside triphosphate hydrolases"/>
    <property type="match status" value="1"/>
</dbReference>
<dbReference type="KEGG" id="saco:SAME_02127"/>